<dbReference type="OrthoDB" id="9808689at2"/>
<proteinExistence type="predicted"/>
<reference evidence="3 4" key="1">
    <citation type="submission" date="2018-05" db="EMBL/GenBank/DDBJ databases">
        <title>Acuticoccus sediminis sp. nov., isolated from deep-sea sediment of Indian Ocean.</title>
        <authorList>
            <person name="Liu X."/>
            <person name="Lai Q."/>
            <person name="Du Y."/>
            <person name="Sun F."/>
            <person name="Zhang X."/>
            <person name="Wang S."/>
            <person name="Shao Z."/>
        </authorList>
    </citation>
    <scope>NUCLEOTIDE SEQUENCE [LARGE SCALE GENOMIC DNA]</scope>
    <source>
        <strain evidence="3 4">PTG4-2</strain>
    </source>
</reference>
<dbReference type="RefSeq" id="WP_111347924.1">
    <property type="nucleotide sequence ID" value="NZ_QHHQ01000004.1"/>
</dbReference>
<dbReference type="EMBL" id="QHHQ01000004">
    <property type="protein sequence ID" value="RAH99718.1"/>
    <property type="molecule type" value="Genomic_DNA"/>
</dbReference>
<dbReference type="Gene3D" id="1.20.1170.10">
    <property type="match status" value="1"/>
</dbReference>
<evidence type="ECO:0000256" key="1">
    <source>
        <dbReference type="SAM" id="Phobius"/>
    </source>
</evidence>
<sequence length="1234" mass="126099">METRANYVAIGIFVLVVLAGAFGSLWWLYRSSGSGATEALRIIFPEAVTGLSTGAGVYFNGIRIGEVTSLEFPPEGGDNVIAITRVNPSAPIKVNTQAQLASQGLTGVAYVSLVGGTGESIFEAAEKEDKVPTLQAATSAFTNVLDTLQSVLGRLDSTLGSVRQLVDENQGNLSGVVQNVRTITDNLAQASPQIPAMVTDFSNAASAIGEAAPKIAGVVENANGILAAIDPSRVTTIVGNVESFTGELPQLGQKAGTVIDNVGGIITRLSDTANTLNDAVAAADQVVRTIDAGTITKILTNVATSSTAFADRSDAIGNLIDNASRISTDVASITDVIAQRKDSLDQAITDASSLIADARGAVQTAAPVIENLSKAAAAVTPEKVTGIVDNVQTVTSTLAGQSENVASLVASATDAAKGIDSVTAILSARSESIGTTLDQAAQMVTNLREASEGAPKLVTSAETLLSDAAATVRAVDATRINAVVSNVESFTQTIAGKNEAISQFIDSANGTAQRAEAISSAVAQRMPAIGTAIDNATAAIASVRETTDKLPQMADALQPGIQNVADALSAIDPAAIDAIVANVEDLTATLAGQGPAVERIVNRVEGVVADANSVAADARVIIEQVAARRTEIGTAIDNATAAIASARQAADAAPQLVASLQPGIENFSAALSAVDPTAVEGIVGSVRTLADTISNRTGSIDHIITSAESTLGNAETISTSVAARMPAIEGAIDNAAATVADARVFAQSLPEFATTLQPGIENVSAVLSAIDPTAVQGIVSDVKSMTETLVGQTENVRSIIANVDGTAADARQIAATVSAQMPQVTGAIDDARAAVASARTFADTLPGYAETLQPGVENVSAVLQAVDPQAISDIVASAKTLTDTLGASAPQVQHFIATAGVAADDVAEITGRVRGQLGTITEAIDTANSAVADVKTFTATLPALRRQLDPVVDAVTEVVTAVDPVMVRAIMTNVRDVTLTLSDQRENVSQIVSTVGDASRRIDQVAAAVSARADEISSAIDSVSTFAGALRDQAPSIDGIVQSVSRAANGVADTVASINTSAINGILDNAQKVATAVGSRTDAIGKAIDDVVQSAEQITQSLDGADGENGLVQEVLDRVKRISVNVENASNKLGTLVDRANAVLGGEVQRVFNGVNEATASIEQVAAAFAPRAGQIANGLSRFSQSGLDDLRALINQGRSTLRSIESAVSSFDRDPSRIIFGGDNAPRYSPQRR</sequence>
<name>A0A8B2NN75_9HYPH</name>
<evidence type="ECO:0000259" key="2">
    <source>
        <dbReference type="Pfam" id="PF02470"/>
    </source>
</evidence>
<dbReference type="PANTHER" id="PTHR36698">
    <property type="entry name" value="BLL5892 PROTEIN"/>
    <property type="match status" value="1"/>
</dbReference>
<dbReference type="SUPFAM" id="SSF58104">
    <property type="entry name" value="Methyl-accepting chemotaxis protein (MCP) signaling domain"/>
    <property type="match status" value="1"/>
</dbReference>
<feature type="domain" description="Mce/MlaD" evidence="2">
    <location>
        <begin position="42"/>
        <end position="115"/>
    </location>
</feature>
<dbReference type="InterPro" id="IPR003399">
    <property type="entry name" value="Mce/MlaD"/>
</dbReference>
<comment type="caution">
    <text evidence="3">The sequence shown here is derived from an EMBL/GenBank/DDBJ whole genome shotgun (WGS) entry which is preliminary data.</text>
</comment>
<evidence type="ECO:0000313" key="4">
    <source>
        <dbReference type="Proteomes" id="UP000249590"/>
    </source>
</evidence>
<dbReference type="Proteomes" id="UP000249590">
    <property type="component" value="Unassembled WGS sequence"/>
</dbReference>
<gene>
    <name evidence="3" type="ORF">DLJ53_18310</name>
</gene>
<keyword evidence="1" id="KW-1133">Transmembrane helix</keyword>
<dbReference type="AlphaFoldDB" id="A0A8B2NN75"/>
<dbReference type="Pfam" id="PF02470">
    <property type="entry name" value="MlaD"/>
    <property type="match status" value="1"/>
</dbReference>
<keyword evidence="1" id="KW-0812">Transmembrane</keyword>
<keyword evidence="4" id="KW-1185">Reference proteome</keyword>
<feature type="transmembrane region" description="Helical" evidence="1">
    <location>
        <begin position="7"/>
        <end position="29"/>
    </location>
</feature>
<evidence type="ECO:0000313" key="3">
    <source>
        <dbReference type="EMBL" id="RAH99718.1"/>
    </source>
</evidence>
<dbReference type="Gene3D" id="1.10.287.950">
    <property type="entry name" value="Methyl-accepting chemotaxis protein"/>
    <property type="match status" value="1"/>
</dbReference>
<protein>
    <recommendedName>
        <fullName evidence="2">Mce/MlaD domain-containing protein</fullName>
    </recommendedName>
</protein>
<dbReference type="PANTHER" id="PTHR36698:SF2">
    <property type="entry name" value="MCE_MLAD DOMAIN-CONTAINING PROTEIN"/>
    <property type="match status" value="1"/>
</dbReference>
<accession>A0A8B2NN75</accession>
<organism evidence="3 4">
    <name type="scientific">Acuticoccus sediminis</name>
    <dbReference type="NCBI Taxonomy" id="2184697"/>
    <lineage>
        <taxon>Bacteria</taxon>
        <taxon>Pseudomonadati</taxon>
        <taxon>Pseudomonadota</taxon>
        <taxon>Alphaproteobacteria</taxon>
        <taxon>Hyphomicrobiales</taxon>
        <taxon>Amorphaceae</taxon>
        <taxon>Acuticoccus</taxon>
    </lineage>
</organism>
<keyword evidence="1" id="KW-0472">Membrane</keyword>